<dbReference type="GO" id="GO:0045893">
    <property type="term" value="P:positive regulation of DNA-templated transcription"/>
    <property type="evidence" value="ECO:0007669"/>
    <property type="project" value="UniProtKB-ARBA"/>
</dbReference>
<dbReference type="Gene3D" id="1.10.287.4280">
    <property type="match status" value="1"/>
</dbReference>
<keyword evidence="12" id="KW-0472">Membrane</keyword>
<keyword evidence="8" id="KW-0010">Activator</keyword>
<evidence type="ECO:0000313" key="15">
    <source>
        <dbReference type="Proteomes" id="UP000694700"/>
    </source>
</evidence>
<dbReference type="Pfam" id="PF16423">
    <property type="entry name" value="COE1_HLH"/>
    <property type="match status" value="1"/>
</dbReference>
<dbReference type="CDD" id="cd01175">
    <property type="entry name" value="IPT_COE"/>
    <property type="match status" value="1"/>
</dbReference>
<evidence type="ECO:0000256" key="7">
    <source>
        <dbReference type="ARBA" id="ARBA00023125"/>
    </source>
</evidence>
<keyword evidence="3 11" id="KW-0479">Metal-binding</keyword>
<evidence type="ECO:0000256" key="4">
    <source>
        <dbReference type="ARBA" id="ARBA00022771"/>
    </source>
</evidence>
<keyword evidence="12" id="KW-1133">Transmembrane helix</keyword>
<keyword evidence="6 11" id="KW-0805">Transcription regulation</keyword>
<dbReference type="Gene3D" id="2.60.40.3180">
    <property type="entry name" value="Transcription factor COE1, DNA-binding domain"/>
    <property type="match status" value="1"/>
</dbReference>
<dbReference type="AlphaFoldDB" id="A0A8C1TTN6"/>
<evidence type="ECO:0000256" key="1">
    <source>
        <dbReference type="ARBA" id="ARBA00004123"/>
    </source>
</evidence>
<evidence type="ECO:0000256" key="3">
    <source>
        <dbReference type="ARBA" id="ARBA00022723"/>
    </source>
</evidence>
<evidence type="ECO:0000256" key="8">
    <source>
        <dbReference type="ARBA" id="ARBA00023159"/>
    </source>
</evidence>
<dbReference type="FunFam" id="1.10.287.4280:FF:000001">
    <property type="entry name" value="transcription factor COE1 isoform X2"/>
    <property type="match status" value="1"/>
</dbReference>
<evidence type="ECO:0000256" key="10">
    <source>
        <dbReference type="ARBA" id="ARBA00023242"/>
    </source>
</evidence>
<dbReference type="Ensembl" id="ENSCCRT00015027673.1">
    <property type="protein sequence ID" value="ENSCCRP00015026729.1"/>
    <property type="gene ID" value="ENSCCRG00015011299.1"/>
</dbReference>
<comment type="similarity">
    <text evidence="2 11">Belongs to the COE family.</text>
</comment>
<dbReference type="InterPro" id="IPR038006">
    <property type="entry name" value="COE_IPT"/>
</dbReference>
<dbReference type="CDD" id="cd11606">
    <property type="entry name" value="COE_DBD"/>
    <property type="match status" value="1"/>
</dbReference>
<dbReference type="FunFam" id="2.60.40.3180:FF:000001">
    <property type="entry name" value="transcription factor COE1 isoform X2"/>
    <property type="match status" value="1"/>
</dbReference>
<evidence type="ECO:0000256" key="6">
    <source>
        <dbReference type="ARBA" id="ARBA00023015"/>
    </source>
</evidence>
<organism evidence="14 15">
    <name type="scientific">Cyprinus carpio</name>
    <name type="common">Common carp</name>
    <dbReference type="NCBI Taxonomy" id="7962"/>
    <lineage>
        <taxon>Eukaryota</taxon>
        <taxon>Metazoa</taxon>
        <taxon>Chordata</taxon>
        <taxon>Craniata</taxon>
        <taxon>Vertebrata</taxon>
        <taxon>Euteleostomi</taxon>
        <taxon>Actinopterygii</taxon>
        <taxon>Neopterygii</taxon>
        <taxon>Teleostei</taxon>
        <taxon>Ostariophysi</taxon>
        <taxon>Cypriniformes</taxon>
        <taxon>Cyprinidae</taxon>
        <taxon>Cyprininae</taxon>
        <taxon>Cyprinus</taxon>
    </lineage>
</organism>
<feature type="transmembrane region" description="Helical" evidence="12">
    <location>
        <begin position="488"/>
        <end position="506"/>
    </location>
</feature>
<keyword evidence="9 11" id="KW-0804">Transcription</keyword>
<dbReference type="Proteomes" id="UP000694700">
    <property type="component" value="Unplaced"/>
</dbReference>
<dbReference type="Gene3D" id="2.60.40.10">
    <property type="entry name" value="Immunoglobulins"/>
    <property type="match status" value="1"/>
</dbReference>
<proteinExistence type="inferred from homology"/>
<dbReference type="InterPro" id="IPR002909">
    <property type="entry name" value="IPT_dom"/>
</dbReference>
<dbReference type="SUPFAM" id="SSF81296">
    <property type="entry name" value="E set domains"/>
    <property type="match status" value="1"/>
</dbReference>
<dbReference type="GO" id="GO:0007399">
    <property type="term" value="P:nervous system development"/>
    <property type="evidence" value="ECO:0007669"/>
    <property type="project" value="UniProtKB-ARBA"/>
</dbReference>
<dbReference type="GO" id="GO:0003677">
    <property type="term" value="F:DNA binding"/>
    <property type="evidence" value="ECO:0007669"/>
    <property type="project" value="UniProtKB-KW"/>
</dbReference>
<dbReference type="InterPro" id="IPR018350">
    <property type="entry name" value="Transcription_factor_COE_CS"/>
</dbReference>
<evidence type="ECO:0000256" key="5">
    <source>
        <dbReference type="ARBA" id="ARBA00022833"/>
    </source>
</evidence>
<reference evidence="14" key="1">
    <citation type="submission" date="2025-08" db="UniProtKB">
        <authorList>
            <consortium name="Ensembl"/>
        </authorList>
    </citation>
    <scope>IDENTIFICATION</scope>
</reference>
<sequence length="577" mass="64837">MLRAISIFQSSYSLTDCFTSLCVTATPIQHIITPNIFSCGLLDRSPGGEGTLLSAVLSHPCGLRGSAGVMKQEVRAALGSARPWLHSEANLSQVLVARVHFEKQPPANLRKSNFFHFVLALYDSQGQSVEIEHTAFVDFVEKEKEPVSEKTNNGIYYKLQLLYNNGVRTQQDLYIRLIDSVTKQAIVFEGQDKNPEMCRVLLTHEIMCSRCCDKKSCGNRNETPSDPIIIDRFFLKFFLKCNQNCLKNAGNPRDTRRFQVLVSTTASVKAHILAISDNIFVHNNSKHGRRPKRFEIIEAEIPCIKAISPSEGWTSGGASVIIIGDQFFDGLQVVFGTVMVWSEVITPHAIRVQTPPRHIPGVVEVTLSYKSKQFCRGPPGRFIYTALNEPTIDYGFQRLQKVIPHHPGDMERLPKEVLLKRAADLLEMFYGMPHTNQEMILKRASDIALHAIPHGMMGGNSFDAQLPVNTEISPDVEQGMLYKCILDWYIYKYIYIYLYICMYVCIYMRGSSKPSLCPFLSCMFVVKQKSAFAPVLKLQSSTAQASGVPVCTVMAHDMHVFTHKLLSPALFVYPIIP</sequence>
<feature type="domain" description="IPT/TIG" evidence="13">
    <location>
        <begin position="301"/>
        <end position="385"/>
    </location>
</feature>
<dbReference type="GO" id="GO:0005634">
    <property type="term" value="C:nucleus"/>
    <property type="evidence" value="ECO:0007669"/>
    <property type="project" value="UniProtKB-SubCell"/>
</dbReference>
<dbReference type="InterPro" id="IPR013783">
    <property type="entry name" value="Ig-like_fold"/>
</dbReference>
<keyword evidence="4 11" id="KW-0863">Zinc-finger</keyword>
<keyword evidence="10 11" id="KW-0539">Nucleus</keyword>
<dbReference type="InterPro" id="IPR038173">
    <property type="entry name" value="COE_DBD_sf"/>
</dbReference>
<protein>
    <submittedName>
        <fullName evidence="14">EBF transcription factor 3b</fullName>
    </submittedName>
</protein>
<dbReference type="InterPro" id="IPR032201">
    <property type="entry name" value="COE_HLH"/>
</dbReference>
<dbReference type="GO" id="GO:0008270">
    <property type="term" value="F:zinc ion binding"/>
    <property type="evidence" value="ECO:0007669"/>
    <property type="project" value="UniProtKB-KW"/>
</dbReference>
<dbReference type="InterPro" id="IPR003523">
    <property type="entry name" value="Transcription_factor_COE"/>
</dbReference>
<evidence type="ECO:0000256" key="12">
    <source>
        <dbReference type="SAM" id="Phobius"/>
    </source>
</evidence>
<evidence type="ECO:0000256" key="9">
    <source>
        <dbReference type="ARBA" id="ARBA00023163"/>
    </source>
</evidence>
<accession>A0A8C1TTN6</accession>
<dbReference type="InterPro" id="IPR014756">
    <property type="entry name" value="Ig_E-set"/>
</dbReference>
<dbReference type="Pfam" id="PF01833">
    <property type="entry name" value="TIG"/>
    <property type="match status" value="1"/>
</dbReference>
<dbReference type="GO" id="GO:0003700">
    <property type="term" value="F:DNA-binding transcription factor activity"/>
    <property type="evidence" value="ECO:0007669"/>
    <property type="project" value="InterPro"/>
</dbReference>
<dbReference type="FunFam" id="2.60.40.10:FF:001458">
    <property type="entry name" value="EBF transcription factor 3b"/>
    <property type="match status" value="1"/>
</dbReference>
<name>A0A8C1TTN6_CYPCA</name>
<keyword evidence="12" id="KW-0812">Transmembrane</keyword>
<dbReference type="Pfam" id="PF16422">
    <property type="entry name" value="COE1_DBD"/>
    <property type="match status" value="1"/>
</dbReference>
<dbReference type="PANTHER" id="PTHR10747">
    <property type="entry name" value="TRANSCRIPTION FACTOR COE FAMILY MEMBER"/>
    <property type="match status" value="1"/>
</dbReference>
<evidence type="ECO:0000313" key="14">
    <source>
        <dbReference type="Ensembl" id="ENSCCRP00015026729.1"/>
    </source>
</evidence>
<evidence type="ECO:0000256" key="11">
    <source>
        <dbReference type="RuleBase" id="RU004489"/>
    </source>
</evidence>
<keyword evidence="5 11" id="KW-0862">Zinc</keyword>
<dbReference type="SMART" id="SM00429">
    <property type="entry name" value="IPT"/>
    <property type="match status" value="1"/>
</dbReference>
<keyword evidence="7 11" id="KW-0238">DNA-binding</keyword>
<evidence type="ECO:0000256" key="2">
    <source>
        <dbReference type="ARBA" id="ARBA00010340"/>
    </source>
</evidence>
<dbReference type="InterPro" id="IPR032200">
    <property type="entry name" value="COE_DBD"/>
</dbReference>
<dbReference type="PROSITE" id="PS01345">
    <property type="entry name" value="COE"/>
    <property type="match status" value="1"/>
</dbReference>
<evidence type="ECO:0000259" key="13">
    <source>
        <dbReference type="SMART" id="SM00429"/>
    </source>
</evidence>
<keyword evidence="11" id="KW-0217">Developmental protein</keyword>
<comment type="subcellular location">
    <subcellularLocation>
        <location evidence="1 11">Nucleus</location>
    </subcellularLocation>
</comment>